<reference evidence="1" key="1">
    <citation type="submission" date="2021-06" db="EMBL/GenBank/DDBJ databases">
        <authorList>
            <person name="Kallberg Y."/>
            <person name="Tangrot J."/>
            <person name="Rosling A."/>
        </authorList>
    </citation>
    <scope>NUCLEOTIDE SEQUENCE</scope>
    <source>
        <strain evidence="1">MA453B</strain>
    </source>
</reference>
<dbReference type="AlphaFoldDB" id="A0A9N9NQ19"/>
<proteinExistence type="predicted"/>
<sequence length="47" mass="5180">MDNMDETEAKEKVGTCDTEVTDDATLVELEPSFPEDTIVLFAETADI</sequence>
<evidence type="ECO:0000313" key="1">
    <source>
        <dbReference type="EMBL" id="CAG8750219.1"/>
    </source>
</evidence>
<evidence type="ECO:0000313" key="2">
    <source>
        <dbReference type="Proteomes" id="UP000789405"/>
    </source>
</evidence>
<dbReference type="Proteomes" id="UP000789405">
    <property type="component" value="Unassembled WGS sequence"/>
</dbReference>
<name>A0A9N9NQ19_9GLOM</name>
<comment type="caution">
    <text evidence="1">The sequence shown here is derived from an EMBL/GenBank/DDBJ whole genome shotgun (WGS) entry which is preliminary data.</text>
</comment>
<organism evidence="1 2">
    <name type="scientific">Dentiscutata erythropus</name>
    <dbReference type="NCBI Taxonomy" id="1348616"/>
    <lineage>
        <taxon>Eukaryota</taxon>
        <taxon>Fungi</taxon>
        <taxon>Fungi incertae sedis</taxon>
        <taxon>Mucoromycota</taxon>
        <taxon>Glomeromycotina</taxon>
        <taxon>Glomeromycetes</taxon>
        <taxon>Diversisporales</taxon>
        <taxon>Gigasporaceae</taxon>
        <taxon>Dentiscutata</taxon>
    </lineage>
</organism>
<dbReference type="EMBL" id="CAJVPY010015149">
    <property type="protein sequence ID" value="CAG8750219.1"/>
    <property type="molecule type" value="Genomic_DNA"/>
</dbReference>
<accession>A0A9N9NQ19</accession>
<keyword evidence="2" id="KW-1185">Reference proteome</keyword>
<protein>
    <submittedName>
        <fullName evidence="1">26733_t:CDS:1</fullName>
    </submittedName>
</protein>
<gene>
    <name evidence="1" type="ORF">DERYTH_LOCUS16823</name>
</gene>